<evidence type="ECO:0000313" key="3">
    <source>
        <dbReference type="EMBL" id="MTG96613.1"/>
    </source>
</evidence>
<dbReference type="OrthoDB" id="1014137at2"/>
<dbReference type="EMBL" id="WMJX01000001">
    <property type="protein sequence ID" value="MTG96613.1"/>
    <property type="molecule type" value="Genomic_DNA"/>
</dbReference>
<dbReference type="Pfam" id="PF13568">
    <property type="entry name" value="OMP_b-brl_2"/>
    <property type="match status" value="1"/>
</dbReference>
<dbReference type="AlphaFoldDB" id="A0A6I3LEH0"/>
<evidence type="ECO:0000313" key="4">
    <source>
        <dbReference type="Proteomes" id="UP000438760"/>
    </source>
</evidence>
<name>A0A6I3LEH0_9FLAO</name>
<organism evidence="3 4">
    <name type="scientific">Myroides albus</name>
    <dbReference type="NCBI Taxonomy" id="2562892"/>
    <lineage>
        <taxon>Bacteria</taxon>
        <taxon>Pseudomonadati</taxon>
        <taxon>Bacteroidota</taxon>
        <taxon>Flavobacteriia</taxon>
        <taxon>Flavobacteriales</taxon>
        <taxon>Flavobacteriaceae</taxon>
        <taxon>Myroides</taxon>
    </lineage>
</organism>
<feature type="domain" description="Outer membrane protein beta-barrel" evidence="2">
    <location>
        <begin position="23"/>
        <end position="231"/>
    </location>
</feature>
<reference evidence="3 4" key="1">
    <citation type="submission" date="2019-11" db="EMBL/GenBank/DDBJ databases">
        <title>Genome of Strain BIT-d1.</title>
        <authorList>
            <person name="Yang Y."/>
        </authorList>
    </citation>
    <scope>NUCLEOTIDE SEQUENCE [LARGE SCALE GENOMIC DNA]</scope>
    <source>
        <strain evidence="3 4">BIT-d1</strain>
    </source>
</reference>
<protein>
    <submittedName>
        <fullName evidence="3">Outer membrane beta-barrel protein</fullName>
    </submittedName>
</protein>
<keyword evidence="4" id="KW-1185">Reference proteome</keyword>
<evidence type="ECO:0000256" key="1">
    <source>
        <dbReference type="SAM" id="SignalP"/>
    </source>
</evidence>
<keyword evidence="1" id="KW-0732">Signal</keyword>
<sequence>MKYIYIILVALMPLYVTAQVTENTKEENFFIHNMDYQVRAQFSIGGSSPLGLPREIRKIDSYNPTLQLGLEANATKWLTVDQKWGVRIGLRFEGKGMKTKAEVKDYKTRIFYEGTELNGYYDGKVRTNVRNTYITFPISAVYRITPKWNIYGGVYLSGLIDKNFDGYVYDGTFRKDSPVGDRINFKDEERGEYDFSDEVRKFQWGAQIGGEWTLNKNFKLFSDLTYGFNGVLRSDFDAISFSMHNIYLNLGFGYQF</sequence>
<dbReference type="Gene3D" id="2.40.160.20">
    <property type="match status" value="1"/>
</dbReference>
<dbReference type="RefSeq" id="WP_155090664.1">
    <property type="nucleotide sequence ID" value="NZ_CP102754.1"/>
</dbReference>
<comment type="caution">
    <text evidence="3">The sequence shown here is derived from an EMBL/GenBank/DDBJ whole genome shotgun (WGS) entry which is preliminary data.</text>
</comment>
<dbReference type="InterPro" id="IPR025665">
    <property type="entry name" value="Beta-barrel_OMP_2"/>
</dbReference>
<dbReference type="Proteomes" id="UP000438760">
    <property type="component" value="Unassembled WGS sequence"/>
</dbReference>
<accession>A0A6I3LEH0</accession>
<feature type="signal peptide" evidence="1">
    <location>
        <begin position="1"/>
        <end position="18"/>
    </location>
</feature>
<proteinExistence type="predicted"/>
<feature type="chain" id="PRO_5026052947" evidence="1">
    <location>
        <begin position="19"/>
        <end position="256"/>
    </location>
</feature>
<gene>
    <name evidence="3" type="ORF">GJV76_00395</name>
</gene>
<evidence type="ECO:0000259" key="2">
    <source>
        <dbReference type="Pfam" id="PF13568"/>
    </source>
</evidence>